<keyword evidence="8 12" id="KW-0378">Hydrolase</keyword>
<dbReference type="InterPro" id="IPR032466">
    <property type="entry name" value="Metal_Hydrolase"/>
</dbReference>
<evidence type="ECO:0000256" key="4">
    <source>
        <dbReference type="ARBA" id="ARBA00012781"/>
    </source>
</evidence>
<dbReference type="GO" id="GO:0008270">
    <property type="term" value="F:zinc ion binding"/>
    <property type="evidence" value="ECO:0007669"/>
    <property type="project" value="UniProtKB-UniRule"/>
</dbReference>
<dbReference type="Gene3D" id="2.30.40.10">
    <property type="entry name" value="Urease, subunit C, domain 1"/>
    <property type="match status" value="1"/>
</dbReference>
<comment type="subunit">
    <text evidence="3">Homodimer.</text>
</comment>
<comment type="similarity">
    <text evidence="2 12">Belongs to the metallo-dependent hydrolases superfamily. ATZ/TRZ family.</text>
</comment>
<dbReference type="NCBIfam" id="TIGR02967">
    <property type="entry name" value="guan_deamin"/>
    <property type="match status" value="1"/>
</dbReference>
<dbReference type="EC" id="3.5.4.3" evidence="4 12"/>
<dbReference type="PANTHER" id="PTHR11271:SF6">
    <property type="entry name" value="GUANINE DEAMINASE"/>
    <property type="match status" value="1"/>
</dbReference>
<dbReference type="EMBL" id="JADDUC010000263">
    <property type="protein sequence ID" value="KAG0114792.1"/>
    <property type="molecule type" value="Genomic_DNA"/>
</dbReference>
<protein>
    <recommendedName>
        <fullName evidence="5 12">Guanine deaminase</fullName>
        <shortName evidence="12">Guanase</shortName>
        <ecNumber evidence="4 12">3.5.4.3</ecNumber>
    </recommendedName>
    <alternativeName>
        <fullName evidence="11 12">Guanine aminohydrolase</fullName>
    </alternativeName>
</protein>
<dbReference type="Gene3D" id="3.20.20.140">
    <property type="entry name" value="Metal-dependent hydrolases"/>
    <property type="match status" value="1"/>
</dbReference>
<dbReference type="InterPro" id="IPR014311">
    <property type="entry name" value="Guanine_deaminase"/>
</dbReference>
<keyword evidence="9 12" id="KW-0862">Zinc</keyword>
<evidence type="ECO:0000256" key="2">
    <source>
        <dbReference type="ARBA" id="ARBA00006745"/>
    </source>
</evidence>
<comment type="cofactor">
    <cofactor evidence="12">
        <name>Zn(2+)</name>
        <dbReference type="ChEBI" id="CHEBI:29105"/>
    </cofactor>
    <text evidence="12">Binds 1 zinc ion per subunit.</text>
</comment>
<dbReference type="SUPFAM" id="SSF51556">
    <property type="entry name" value="Metallo-dependent hydrolases"/>
    <property type="match status" value="1"/>
</dbReference>
<dbReference type="GO" id="GO:0005829">
    <property type="term" value="C:cytosol"/>
    <property type="evidence" value="ECO:0007669"/>
    <property type="project" value="TreeGrafter"/>
</dbReference>
<keyword evidence="7 12" id="KW-0479">Metal-binding</keyword>
<evidence type="ECO:0000256" key="8">
    <source>
        <dbReference type="ARBA" id="ARBA00022801"/>
    </source>
</evidence>
<feature type="domain" description="Amidohydrolase-related" evidence="13">
    <location>
        <begin position="27"/>
        <end position="396"/>
    </location>
</feature>
<dbReference type="Pfam" id="PF01979">
    <property type="entry name" value="Amidohydro_1"/>
    <property type="match status" value="1"/>
</dbReference>
<dbReference type="AlphaFoldDB" id="A0A835NG25"/>
<evidence type="ECO:0000256" key="6">
    <source>
        <dbReference type="ARBA" id="ARBA00022553"/>
    </source>
</evidence>
<dbReference type="EMBL" id="JADDUC020000004">
    <property type="protein sequence ID" value="KAI1239717.1"/>
    <property type="molecule type" value="Genomic_DNA"/>
</dbReference>
<evidence type="ECO:0000256" key="3">
    <source>
        <dbReference type="ARBA" id="ARBA00011738"/>
    </source>
</evidence>
<dbReference type="PANTHER" id="PTHR11271">
    <property type="entry name" value="GUANINE DEAMINASE"/>
    <property type="match status" value="1"/>
</dbReference>
<dbReference type="InterPro" id="IPR011059">
    <property type="entry name" value="Metal-dep_hydrolase_composite"/>
</dbReference>
<evidence type="ECO:0000256" key="9">
    <source>
        <dbReference type="ARBA" id="ARBA00022833"/>
    </source>
</evidence>
<dbReference type="FunFam" id="3.20.20.140:FF:000021">
    <property type="entry name" value="Guanine deaminase"/>
    <property type="match status" value="1"/>
</dbReference>
<evidence type="ECO:0000313" key="16">
    <source>
        <dbReference type="Proteomes" id="UP000618051"/>
    </source>
</evidence>
<dbReference type="InterPro" id="IPR006680">
    <property type="entry name" value="Amidohydro-rel"/>
</dbReference>
<evidence type="ECO:0000256" key="12">
    <source>
        <dbReference type="RuleBase" id="RU366009"/>
    </source>
</evidence>
<proteinExistence type="inferred from homology"/>
<reference evidence="15 16" key="2">
    <citation type="journal article" date="2021" name="J. Hered.">
        <title>Feather Gene Expression Elucidates the Developmental Basis of Plumage Iridescence in African Starlings.</title>
        <authorList>
            <person name="Rubenstein D.R."/>
            <person name="Corvelo A."/>
            <person name="MacManes M.D."/>
            <person name="Maia R."/>
            <person name="Narzisi G."/>
            <person name="Rousaki A."/>
            <person name="Vandenabeele P."/>
            <person name="Shawkey M.D."/>
            <person name="Solomon J."/>
        </authorList>
    </citation>
    <scope>NUCLEOTIDE SEQUENCE [LARGE SCALE GENOMIC DNA]</scope>
    <source>
        <strain evidence="15">SS15</strain>
    </source>
</reference>
<reference evidence="15" key="3">
    <citation type="submission" date="2022-01" db="EMBL/GenBank/DDBJ databases">
        <authorList>
            <person name="Rubenstein D.R."/>
        </authorList>
    </citation>
    <scope>NUCLEOTIDE SEQUENCE</scope>
    <source>
        <strain evidence="15">SS15</strain>
        <tissue evidence="15">Liver</tissue>
    </source>
</reference>
<evidence type="ECO:0000256" key="10">
    <source>
        <dbReference type="ARBA" id="ARBA00056079"/>
    </source>
</evidence>
<comment type="caution">
    <text evidence="14">The sequence shown here is derived from an EMBL/GenBank/DDBJ whole genome shotgun (WGS) entry which is preliminary data.</text>
</comment>
<keyword evidence="16" id="KW-1185">Reference proteome</keyword>
<evidence type="ECO:0000313" key="15">
    <source>
        <dbReference type="EMBL" id="KAI1239717.1"/>
    </source>
</evidence>
<evidence type="ECO:0000256" key="1">
    <source>
        <dbReference type="ARBA" id="ARBA00004984"/>
    </source>
</evidence>
<comment type="function">
    <text evidence="10 12">Catalyzes the hydrolytic deamination of guanine, producing xanthine and ammonia.</text>
</comment>
<keyword evidence="6" id="KW-0597">Phosphoprotein</keyword>
<gene>
    <name evidence="15" type="ORF">IHE44_0011144</name>
    <name evidence="14" type="ORF">IHE44_007231</name>
</gene>
<evidence type="ECO:0000256" key="5">
    <source>
        <dbReference type="ARBA" id="ARBA00014514"/>
    </source>
</evidence>
<dbReference type="InterPro" id="IPR051607">
    <property type="entry name" value="Metallo-dep_hydrolases"/>
</dbReference>
<dbReference type="UniPathway" id="UPA00603">
    <property type="reaction ID" value="UER00660"/>
</dbReference>
<dbReference type="GO" id="GO:0008892">
    <property type="term" value="F:guanine deaminase activity"/>
    <property type="evidence" value="ECO:0007669"/>
    <property type="project" value="UniProtKB-UniRule"/>
</dbReference>
<evidence type="ECO:0000256" key="11">
    <source>
        <dbReference type="ARBA" id="ARBA00083147"/>
    </source>
</evidence>
<comment type="pathway">
    <text evidence="1 12">Purine metabolism; guanine degradation; xanthine from guanine: step 1/1.</text>
</comment>
<evidence type="ECO:0000256" key="7">
    <source>
        <dbReference type="ARBA" id="ARBA00022723"/>
    </source>
</evidence>
<evidence type="ECO:0000259" key="13">
    <source>
        <dbReference type="Pfam" id="PF01979"/>
    </source>
</evidence>
<sequence>MLETAVMRIVFVEQADQLEELAKTEFFMPGLVDTHIHAPQYSFTGTRVDLPLLQWLTSYTFPTEAKYQDSGFAEEVYTRVVRRTLKNGTTTACYFATIHTDSSLLLAEIIDKFGQRAFVGKVCMDMNDSVPQYREITADSVQETERFVKELLEKKYPRVQPIITPRFGPSCTEDLLNALGDLAQTHDLHVQSHISENEEEVKLVETMFPAYQNYTELYDKNKLLTSKTVMAHACHLSEEELKLFSLRGAAISHCPNSNFSLRSGVLNVRKVLEHSVKLGLGTDVAGGYSASMLDAIRKTMMASNSLQINKVNETGITLEEAFQLATLGGSQALGLDYVIGNFEVGKEFDALLINTKASDSPFDLFSADDFEDALQKFLYLGDDRNISEVYVAGKQVVPFSSSV</sequence>
<accession>A0A835NG25</accession>
<dbReference type="Proteomes" id="UP000618051">
    <property type="component" value="Unassembled WGS sequence"/>
</dbReference>
<reference evidence="14" key="1">
    <citation type="submission" date="2020-10" db="EMBL/GenBank/DDBJ databases">
        <title>Feather gene expression reveals the developmental basis of iridescence in African starlings.</title>
        <authorList>
            <person name="Rubenstein D.R."/>
        </authorList>
    </citation>
    <scope>NUCLEOTIDE SEQUENCE</scope>
    <source>
        <strain evidence="14">SS15</strain>
        <tissue evidence="14">Liver</tissue>
    </source>
</reference>
<evidence type="ECO:0000313" key="14">
    <source>
        <dbReference type="EMBL" id="KAG0114792.1"/>
    </source>
</evidence>
<dbReference type="GO" id="GO:0006147">
    <property type="term" value="P:guanine catabolic process"/>
    <property type="evidence" value="ECO:0007669"/>
    <property type="project" value="UniProtKB-UniRule"/>
</dbReference>
<comment type="catalytic activity">
    <reaction evidence="12">
        <text>guanine + H2O + H(+) = xanthine + NH4(+)</text>
        <dbReference type="Rhea" id="RHEA:14665"/>
        <dbReference type="ChEBI" id="CHEBI:15377"/>
        <dbReference type="ChEBI" id="CHEBI:15378"/>
        <dbReference type="ChEBI" id="CHEBI:16235"/>
        <dbReference type="ChEBI" id="CHEBI:17712"/>
        <dbReference type="ChEBI" id="CHEBI:28938"/>
        <dbReference type="EC" id="3.5.4.3"/>
    </reaction>
</comment>
<dbReference type="OrthoDB" id="194468at2759"/>
<organism evidence="14">
    <name type="scientific">Lamprotornis superbus</name>
    <dbReference type="NCBI Taxonomy" id="245042"/>
    <lineage>
        <taxon>Eukaryota</taxon>
        <taxon>Metazoa</taxon>
        <taxon>Chordata</taxon>
        <taxon>Craniata</taxon>
        <taxon>Vertebrata</taxon>
        <taxon>Euteleostomi</taxon>
        <taxon>Archelosauria</taxon>
        <taxon>Archosauria</taxon>
        <taxon>Dinosauria</taxon>
        <taxon>Saurischia</taxon>
        <taxon>Theropoda</taxon>
        <taxon>Coelurosauria</taxon>
        <taxon>Aves</taxon>
        <taxon>Neognathae</taxon>
        <taxon>Neoaves</taxon>
        <taxon>Telluraves</taxon>
        <taxon>Australaves</taxon>
        <taxon>Passeriformes</taxon>
        <taxon>Sturnidae</taxon>
        <taxon>Lamprotornis</taxon>
    </lineage>
</organism>
<name>A0A835NG25_9PASS</name>